<evidence type="ECO:0000313" key="13">
    <source>
        <dbReference type="EMBL" id="OGG03009.1"/>
    </source>
</evidence>
<comment type="function">
    <text evidence="1">Transfers the gamma-phosphate of ATP to the 4'-position of a tetraacyldisaccharide 1-phosphate intermediate (termed DS-1-P) to form tetraacyldisaccharide 1,4'-bis-phosphate (lipid IVA).</text>
</comment>
<dbReference type="UniPathway" id="UPA00359">
    <property type="reaction ID" value="UER00482"/>
</dbReference>
<dbReference type="PANTHER" id="PTHR42724">
    <property type="entry name" value="TETRAACYLDISACCHARIDE 4'-KINASE"/>
    <property type="match status" value="1"/>
</dbReference>
<evidence type="ECO:0000256" key="3">
    <source>
        <dbReference type="ARBA" id="ARBA00012071"/>
    </source>
</evidence>
<proteinExistence type="inferred from homology"/>
<dbReference type="InterPro" id="IPR003758">
    <property type="entry name" value="LpxK"/>
</dbReference>
<evidence type="ECO:0000256" key="9">
    <source>
        <dbReference type="ARBA" id="ARBA00022777"/>
    </source>
</evidence>
<evidence type="ECO:0000313" key="14">
    <source>
        <dbReference type="Proteomes" id="UP000179129"/>
    </source>
</evidence>
<feature type="non-terminal residue" evidence="13">
    <location>
        <position position="1"/>
    </location>
</feature>
<dbReference type="GO" id="GO:0009245">
    <property type="term" value="P:lipid A biosynthetic process"/>
    <property type="evidence" value="ECO:0007669"/>
    <property type="project" value="UniProtKB-UniRule"/>
</dbReference>
<dbReference type="GO" id="GO:0005524">
    <property type="term" value="F:ATP binding"/>
    <property type="evidence" value="ECO:0007669"/>
    <property type="project" value="UniProtKB-KW"/>
</dbReference>
<evidence type="ECO:0000256" key="10">
    <source>
        <dbReference type="ARBA" id="ARBA00022840"/>
    </source>
</evidence>
<sequence length="339" mass="36677">ELAYRLLWFIREKLYDSGRLKAQPPSVPALCVGILYLGGAGKTPLTILLTRALEKKISPVAVLTRGYGGSSGRESEPLVLGPGELKNRPLRELARMAGDEAALILHSLEKTGMVVCGDRVKGTRAAVAELGAKALLLDDGFGHRRLGRTLDLLSFSESLLRANGHTLPAGCLREPRPALKRARALAIIRQTESDLPLPRFISRSGKPVLYFRRSPGKLVPLAEWHDGRREGTPAALLEGRPVFGFCGIADPEGFRQTLAALGAFPLTVLAFADHARYSAREQRELFERARGAGALPVTTEKDAVKLDLELIGPGCLVLCLELEAEDSAALDALLEELLV</sequence>
<keyword evidence="10" id="KW-0067">ATP-binding</keyword>
<keyword evidence="5" id="KW-0444">Lipid biosynthesis</keyword>
<accession>A0A1F5YS50</accession>
<evidence type="ECO:0000256" key="11">
    <source>
        <dbReference type="ARBA" id="ARBA00023098"/>
    </source>
</evidence>
<keyword evidence="9 13" id="KW-0418">Kinase</keyword>
<dbReference type="GO" id="GO:0009244">
    <property type="term" value="P:lipopolysaccharide core region biosynthetic process"/>
    <property type="evidence" value="ECO:0007669"/>
    <property type="project" value="TreeGrafter"/>
</dbReference>
<dbReference type="EC" id="2.7.1.130" evidence="3 12"/>
<dbReference type="NCBIfam" id="TIGR00682">
    <property type="entry name" value="lpxK"/>
    <property type="match status" value="1"/>
</dbReference>
<evidence type="ECO:0000256" key="7">
    <source>
        <dbReference type="ARBA" id="ARBA00022679"/>
    </source>
</evidence>
<protein>
    <recommendedName>
        <fullName evidence="4 12">Tetraacyldisaccharide 4'-kinase</fullName>
        <ecNumber evidence="3 12">2.7.1.130</ecNumber>
    </recommendedName>
</protein>
<evidence type="ECO:0000256" key="5">
    <source>
        <dbReference type="ARBA" id="ARBA00022516"/>
    </source>
</evidence>
<name>A0A1F5YS50_9BACT</name>
<evidence type="ECO:0000256" key="6">
    <source>
        <dbReference type="ARBA" id="ARBA00022556"/>
    </source>
</evidence>
<evidence type="ECO:0000256" key="2">
    <source>
        <dbReference type="ARBA" id="ARBA00004870"/>
    </source>
</evidence>
<keyword evidence="6" id="KW-0441">Lipid A biosynthesis</keyword>
<evidence type="ECO:0000256" key="8">
    <source>
        <dbReference type="ARBA" id="ARBA00022741"/>
    </source>
</evidence>
<dbReference type="Pfam" id="PF02606">
    <property type="entry name" value="LpxK"/>
    <property type="match status" value="1"/>
</dbReference>
<comment type="pathway">
    <text evidence="2">Glycolipid biosynthesis; lipid IV(A) biosynthesis; lipid IV(A) from (3R)-3-hydroxytetradecanoyl-[acyl-carrier-protein] and UDP-N-acetyl-alpha-D-glucosamine: step 6/6.</text>
</comment>
<dbReference type="AlphaFoldDB" id="A0A1F5YS50"/>
<comment type="caution">
    <text evidence="13">The sequence shown here is derived from an EMBL/GenBank/DDBJ whole genome shotgun (WGS) entry which is preliminary data.</text>
</comment>
<dbReference type="HAMAP" id="MF_00409">
    <property type="entry name" value="LpxK"/>
    <property type="match status" value="1"/>
</dbReference>
<dbReference type="EMBL" id="MFIX01000164">
    <property type="protein sequence ID" value="OGG03009.1"/>
    <property type="molecule type" value="Genomic_DNA"/>
</dbReference>
<dbReference type="PANTHER" id="PTHR42724:SF1">
    <property type="entry name" value="TETRAACYLDISACCHARIDE 4'-KINASE, MITOCHONDRIAL-RELATED"/>
    <property type="match status" value="1"/>
</dbReference>
<dbReference type="GO" id="GO:0005886">
    <property type="term" value="C:plasma membrane"/>
    <property type="evidence" value="ECO:0007669"/>
    <property type="project" value="TreeGrafter"/>
</dbReference>
<dbReference type="Proteomes" id="UP000179129">
    <property type="component" value="Unassembled WGS sequence"/>
</dbReference>
<organism evidence="13 14">
    <name type="scientific">Candidatus Glassbacteria bacterium RIFCSPLOWO2_12_FULL_58_11</name>
    <dbReference type="NCBI Taxonomy" id="1817867"/>
    <lineage>
        <taxon>Bacteria</taxon>
        <taxon>Candidatus Glassiibacteriota</taxon>
    </lineage>
</organism>
<evidence type="ECO:0000256" key="12">
    <source>
        <dbReference type="NCBIfam" id="TIGR00682"/>
    </source>
</evidence>
<keyword evidence="7" id="KW-0808">Transferase</keyword>
<evidence type="ECO:0000256" key="1">
    <source>
        <dbReference type="ARBA" id="ARBA00002274"/>
    </source>
</evidence>
<reference evidence="13 14" key="1">
    <citation type="journal article" date="2016" name="Nat. Commun.">
        <title>Thousands of microbial genomes shed light on interconnected biogeochemical processes in an aquifer system.</title>
        <authorList>
            <person name="Anantharaman K."/>
            <person name="Brown C.T."/>
            <person name="Hug L.A."/>
            <person name="Sharon I."/>
            <person name="Castelle C.J."/>
            <person name="Probst A.J."/>
            <person name="Thomas B.C."/>
            <person name="Singh A."/>
            <person name="Wilkins M.J."/>
            <person name="Karaoz U."/>
            <person name="Brodie E.L."/>
            <person name="Williams K.H."/>
            <person name="Hubbard S.S."/>
            <person name="Banfield J.F."/>
        </authorList>
    </citation>
    <scope>NUCLEOTIDE SEQUENCE [LARGE SCALE GENOMIC DNA]</scope>
</reference>
<keyword evidence="8" id="KW-0547">Nucleotide-binding</keyword>
<dbReference type="GO" id="GO:0009029">
    <property type="term" value="F:lipid-A 4'-kinase activity"/>
    <property type="evidence" value="ECO:0007669"/>
    <property type="project" value="UniProtKB-UniRule"/>
</dbReference>
<dbReference type="STRING" id="1817867.A3F83_04420"/>
<evidence type="ECO:0000256" key="4">
    <source>
        <dbReference type="ARBA" id="ARBA00016436"/>
    </source>
</evidence>
<keyword evidence="11" id="KW-0443">Lipid metabolism</keyword>
<gene>
    <name evidence="13" type="ORF">A3F83_04420</name>
</gene>